<dbReference type="Gene3D" id="3.40.50.1820">
    <property type="entry name" value="alpha/beta hydrolase"/>
    <property type="match status" value="1"/>
</dbReference>
<accession>A0A545VTE7</accession>
<dbReference type="STRING" id="43265.A0A545VTE7"/>
<evidence type="ECO:0000256" key="2">
    <source>
        <dbReference type="SAM" id="MobiDB-lite"/>
    </source>
</evidence>
<feature type="region of interest" description="Disordered" evidence="2">
    <location>
        <begin position="371"/>
        <end position="626"/>
    </location>
</feature>
<organism evidence="4 5">
    <name type="scientific">Cordyceps javanica</name>
    <dbReference type="NCBI Taxonomy" id="43265"/>
    <lineage>
        <taxon>Eukaryota</taxon>
        <taxon>Fungi</taxon>
        <taxon>Dikarya</taxon>
        <taxon>Ascomycota</taxon>
        <taxon>Pezizomycotina</taxon>
        <taxon>Sordariomycetes</taxon>
        <taxon>Hypocreomycetidae</taxon>
        <taxon>Hypocreales</taxon>
        <taxon>Cordycipitaceae</taxon>
        <taxon>Cordyceps</taxon>
    </lineage>
</organism>
<feature type="compositionally biased region" description="Basic and acidic residues" evidence="2">
    <location>
        <begin position="559"/>
        <end position="583"/>
    </location>
</feature>
<comment type="caution">
    <text evidence="4">The sequence shown here is derived from an EMBL/GenBank/DDBJ whole genome shotgun (WGS) entry which is preliminary data.</text>
</comment>
<feature type="region of interest" description="Disordered" evidence="2">
    <location>
        <begin position="200"/>
        <end position="250"/>
    </location>
</feature>
<feature type="region of interest" description="Disordered" evidence="2">
    <location>
        <begin position="1"/>
        <end position="58"/>
    </location>
</feature>
<dbReference type="SUPFAM" id="SSF53474">
    <property type="entry name" value="alpha/beta-Hydrolases"/>
    <property type="match status" value="1"/>
</dbReference>
<evidence type="ECO:0000256" key="1">
    <source>
        <dbReference type="ARBA" id="ARBA00007920"/>
    </source>
</evidence>
<dbReference type="PANTHER" id="PTHR47842">
    <property type="entry name" value="EXPRESSED PROTEIN"/>
    <property type="match status" value="1"/>
</dbReference>
<feature type="domain" description="DUF676" evidence="3">
    <location>
        <begin position="68"/>
        <end position="185"/>
    </location>
</feature>
<protein>
    <submittedName>
        <fullName evidence="4">Catalytic protein</fullName>
    </submittedName>
</protein>
<feature type="compositionally biased region" description="Low complexity" evidence="2">
    <location>
        <begin position="12"/>
        <end position="22"/>
    </location>
</feature>
<keyword evidence="5" id="KW-1185">Reference proteome</keyword>
<feature type="compositionally biased region" description="Low complexity" evidence="2">
    <location>
        <begin position="595"/>
        <end position="606"/>
    </location>
</feature>
<dbReference type="Proteomes" id="UP000315783">
    <property type="component" value="Unassembled WGS sequence"/>
</dbReference>
<dbReference type="InterPro" id="IPR029058">
    <property type="entry name" value="AB_hydrolase_fold"/>
</dbReference>
<proteinExistence type="inferred from homology"/>
<feature type="compositionally biased region" description="Pro residues" evidence="2">
    <location>
        <begin position="1"/>
        <end position="11"/>
    </location>
</feature>
<feature type="compositionally biased region" description="Polar residues" evidence="2">
    <location>
        <begin position="211"/>
        <end position="231"/>
    </location>
</feature>
<feature type="compositionally biased region" description="Basic and acidic residues" evidence="2">
    <location>
        <begin position="610"/>
        <end position="624"/>
    </location>
</feature>
<dbReference type="Pfam" id="PF05057">
    <property type="entry name" value="DUF676"/>
    <property type="match status" value="1"/>
</dbReference>
<feature type="compositionally biased region" description="Low complexity" evidence="2">
    <location>
        <begin position="232"/>
        <end position="241"/>
    </location>
</feature>
<reference evidence="4 5" key="1">
    <citation type="journal article" date="2019" name="Appl. Microbiol. Biotechnol.">
        <title>Genome sequence of Isaria javanica and comparative genome analysis insights into family S53 peptidase evolution in fungal entomopathogens.</title>
        <authorList>
            <person name="Lin R."/>
            <person name="Zhang X."/>
            <person name="Xin B."/>
            <person name="Zou M."/>
            <person name="Gao Y."/>
            <person name="Qin F."/>
            <person name="Hu Q."/>
            <person name="Xie B."/>
            <person name="Cheng X."/>
        </authorList>
    </citation>
    <scope>NUCLEOTIDE SEQUENCE [LARGE SCALE GENOMIC DNA]</scope>
    <source>
        <strain evidence="4 5">IJ1G</strain>
    </source>
</reference>
<feature type="compositionally biased region" description="Basic and acidic residues" evidence="2">
    <location>
        <begin position="471"/>
        <end position="492"/>
    </location>
</feature>
<dbReference type="OrthoDB" id="3248508at2759"/>
<gene>
    <name evidence="4" type="ORF">IF1G_08401</name>
</gene>
<evidence type="ECO:0000313" key="5">
    <source>
        <dbReference type="Proteomes" id="UP000315783"/>
    </source>
</evidence>
<sequence>MTSPPALPPRRQPAQASSSSSQHGHGGFLSPSPVGNAYSVNLHASDPRTSSSQSLIAPAKESDTRRSLLVIYIHGFYGNDQSFRSFPAHVHAFLTELLSETHLVHSKIYPRYKTYRAIQVARDNFSAWLEPHVSPTTDVILVGHSMGGLLAAEIVLMPNRSTRLLQPFKHRILGTLSLDSPFLGLHPGIVVSGLSSLFQPTPKSDKDATESSETSLTVDPSTSDLQLPLSDTTSNNATTTSSPPPAQLNELYDPPYFNDLPFREKPLISRLRHFASKHKTEGIFNAIGNHIVSHLEFGGCMADYPELSSRYKRIRALEDVDELKAISEGHPAAAHRRVRFVNYYTLSPGRPKPSPQIDSAGVASLSTSTLGLDEQEADKEQSCAFQDQTDSDFCPGSEKPASSGRAAVDSIFDGENLYEADETSPRSDEIPTVENPRESQVIDPGHVSENDGHVSMLYLDPTPIPDEEEEGRVAANEEPHEADVPPEAEIKPGLDLAPIPPDPKEPTPPDLTKYTDKDARKQAEKEAKREQKAYQQAIKDRNKAIREREKLLEKRRKKSEKEAQRLQKQSLREAQEAQKHSDDAEAALGAKHTATESASTSVATASGRNAQDKTPPHPADEQPKKLRKFCSLPRRHNGQRDPTWVDVYMADVDEVGAHCGLFAPGPHYDKLVGDVGSRIMTWVHDDMSTRAAIDMQSS</sequence>
<name>A0A545VTE7_9HYPO</name>
<dbReference type="InterPro" id="IPR007751">
    <property type="entry name" value="DUF676_lipase-like"/>
</dbReference>
<dbReference type="PANTHER" id="PTHR47842:SF3">
    <property type="entry name" value="DUF676 DOMAIN-CONTAINING PROTEIN"/>
    <property type="match status" value="1"/>
</dbReference>
<evidence type="ECO:0000259" key="3">
    <source>
        <dbReference type="Pfam" id="PF05057"/>
    </source>
</evidence>
<comment type="similarity">
    <text evidence="1">Belongs to the putative lipase ROG1 family.</text>
</comment>
<dbReference type="AlphaFoldDB" id="A0A545VTE7"/>
<feature type="compositionally biased region" description="Basic and acidic residues" evidence="2">
    <location>
        <begin position="502"/>
        <end position="552"/>
    </location>
</feature>
<evidence type="ECO:0000313" key="4">
    <source>
        <dbReference type="EMBL" id="TQV93098.1"/>
    </source>
</evidence>
<dbReference type="EMBL" id="SPUK01000013">
    <property type="protein sequence ID" value="TQV93098.1"/>
    <property type="molecule type" value="Genomic_DNA"/>
</dbReference>